<gene>
    <name evidence="1" type="ORF">METZ01_LOCUS162380</name>
</gene>
<name>A0A382B6V8_9ZZZZ</name>
<feature type="non-terminal residue" evidence="1">
    <location>
        <position position="1"/>
    </location>
</feature>
<accession>A0A382B6V8</accession>
<evidence type="ECO:0000313" key="1">
    <source>
        <dbReference type="EMBL" id="SVB09526.1"/>
    </source>
</evidence>
<organism evidence="1">
    <name type="scientific">marine metagenome</name>
    <dbReference type="NCBI Taxonomy" id="408172"/>
    <lineage>
        <taxon>unclassified sequences</taxon>
        <taxon>metagenomes</taxon>
        <taxon>ecological metagenomes</taxon>
    </lineage>
</organism>
<sequence length="114" mass="13734">VKKFYLYGFDMQSPMRKAPKRYYEVTNKDLRFGFTEDWEGRKKQFDDAYKCKRHNKSHAILLRAWDTDLDRKGMMEIKKAVKDELKKDFALKGDTIKYSADQKDRIISWIENVI</sequence>
<proteinExistence type="predicted"/>
<dbReference type="EMBL" id="UINC01028479">
    <property type="protein sequence ID" value="SVB09526.1"/>
    <property type="molecule type" value="Genomic_DNA"/>
</dbReference>
<protein>
    <submittedName>
        <fullName evidence="1">Uncharacterized protein</fullName>
    </submittedName>
</protein>
<dbReference type="AlphaFoldDB" id="A0A382B6V8"/>
<reference evidence="1" key="1">
    <citation type="submission" date="2018-05" db="EMBL/GenBank/DDBJ databases">
        <authorList>
            <person name="Lanie J.A."/>
            <person name="Ng W.-L."/>
            <person name="Kazmierczak K.M."/>
            <person name="Andrzejewski T.M."/>
            <person name="Davidsen T.M."/>
            <person name="Wayne K.J."/>
            <person name="Tettelin H."/>
            <person name="Glass J.I."/>
            <person name="Rusch D."/>
            <person name="Podicherti R."/>
            <person name="Tsui H.-C.T."/>
            <person name="Winkler M.E."/>
        </authorList>
    </citation>
    <scope>NUCLEOTIDE SEQUENCE</scope>
</reference>